<dbReference type="RefSeq" id="WP_116045445.1">
    <property type="nucleotide sequence ID" value="NZ_QUBQ01000001.1"/>
</dbReference>
<keyword evidence="2" id="KW-1185">Reference proteome</keyword>
<dbReference type="EMBL" id="QUBQ01000001">
    <property type="protein sequence ID" value="REK77672.1"/>
    <property type="molecule type" value="Genomic_DNA"/>
</dbReference>
<accession>A0A371PN88</accession>
<dbReference type="Proteomes" id="UP000261905">
    <property type="component" value="Unassembled WGS sequence"/>
</dbReference>
<evidence type="ECO:0000313" key="2">
    <source>
        <dbReference type="Proteomes" id="UP000261905"/>
    </source>
</evidence>
<organism evidence="1 2">
    <name type="scientific">Paenibacillus paeoniae</name>
    <dbReference type="NCBI Taxonomy" id="2292705"/>
    <lineage>
        <taxon>Bacteria</taxon>
        <taxon>Bacillati</taxon>
        <taxon>Bacillota</taxon>
        <taxon>Bacilli</taxon>
        <taxon>Bacillales</taxon>
        <taxon>Paenibacillaceae</taxon>
        <taxon>Paenibacillus</taxon>
    </lineage>
</organism>
<dbReference type="AlphaFoldDB" id="A0A371PN88"/>
<comment type="caution">
    <text evidence="1">The sequence shown here is derived from an EMBL/GenBank/DDBJ whole genome shotgun (WGS) entry which is preliminary data.</text>
</comment>
<name>A0A371PN88_9BACL</name>
<dbReference type="OrthoDB" id="9757917at2"/>
<evidence type="ECO:0000313" key="1">
    <source>
        <dbReference type="EMBL" id="REK77672.1"/>
    </source>
</evidence>
<proteinExistence type="predicted"/>
<sequence>MNENVELILIDHKDRTNEIEKYEIFQDKVEIQFYKSEKLYNYPSKRVALYRDPTRVSIDKQKNLYAGLPLRNVEEVLKFNRLFKVFFKSQPTQIYDADLIQFELEMDQLSNQLADPMDYWNDISQYAQIEDETEAFLRKQFSKLNAIHPESVLALYLKQE</sequence>
<protein>
    <submittedName>
        <fullName evidence="1">Uncharacterized protein</fullName>
    </submittedName>
</protein>
<gene>
    <name evidence="1" type="ORF">DX130_11960</name>
</gene>
<reference evidence="1 2" key="1">
    <citation type="submission" date="2018-08" db="EMBL/GenBank/DDBJ databases">
        <title>Paenibacillus sp. M4BSY-1, whole genome shotgun sequence.</title>
        <authorList>
            <person name="Tuo L."/>
        </authorList>
    </citation>
    <scope>NUCLEOTIDE SEQUENCE [LARGE SCALE GENOMIC DNA]</scope>
    <source>
        <strain evidence="1 2">M4BSY-1</strain>
    </source>
</reference>